<dbReference type="Proteomes" id="UP001349262">
    <property type="component" value="Unassembled WGS sequence"/>
</dbReference>
<evidence type="ECO:0000313" key="1">
    <source>
        <dbReference type="EMBL" id="MEE7456440.1"/>
    </source>
</evidence>
<evidence type="ECO:0008006" key="3">
    <source>
        <dbReference type="Google" id="ProtNLM"/>
    </source>
</evidence>
<gene>
    <name evidence="1" type="ORF">MRSR164_06455</name>
</gene>
<dbReference type="EMBL" id="MLBY01000003">
    <property type="protein sequence ID" value="MEE7456440.1"/>
    <property type="molecule type" value="Genomic_DNA"/>
</dbReference>
<protein>
    <recommendedName>
        <fullName evidence="3">Regulatory protein RecX</fullName>
    </recommendedName>
</protein>
<accession>A0ABU7T7B9</accession>
<proteinExistence type="predicted"/>
<reference evidence="1 2" key="1">
    <citation type="journal article" date="2012" name="Genet. Mol. Biol.">
        <title>Analysis of 16S rRNA and mxaF genes revealing insights into Methylobacterium niche-specific plant association.</title>
        <authorList>
            <person name="Dourado M.N."/>
            <person name="Andreote F.D."/>
            <person name="Dini-Andreote F."/>
            <person name="Conti R."/>
            <person name="Araujo J.M."/>
            <person name="Araujo W.L."/>
        </authorList>
    </citation>
    <scope>NUCLEOTIDE SEQUENCE [LARGE SCALE GENOMIC DNA]</scope>
    <source>
        <strain evidence="1 2">SR1.6/4</strain>
    </source>
</reference>
<name>A0ABU7T7B9_9HYPH</name>
<sequence>MLNKLTVAQEVRNRLHAEAQVRSDSKRRKRNAPRRDDLARAAYYALLLAYREALSLENERNAGRIRHGVLSKLEKAGFDVEAIAAIFDDHAGSAKRDLDAWIAARKIAKGKAAQSAAE</sequence>
<evidence type="ECO:0000313" key="2">
    <source>
        <dbReference type="Proteomes" id="UP001349262"/>
    </source>
</evidence>
<keyword evidence="2" id="KW-1185">Reference proteome</keyword>
<organism evidence="1 2">
    <name type="scientific">Methylobacterium radiotolerans</name>
    <dbReference type="NCBI Taxonomy" id="31998"/>
    <lineage>
        <taxon>Bacteria</taxon>
        <taxon>Pseudomonadati</taxon>
        <taxon>Pseudomonadota</taxon>
        <taxon>Alphaproteobacteria</taxon>
        <taxon>Hyphomicrobiales</taxon>
        <taxon>Methylobacteriaceae</taxon>
        <taxon>Methylobacterium</taxon>
    </lineage>
</organism>
<comment type="caution">
    <text evidence="1">The sequence shown here is derived from an EMBL/GenBank/DDBJ whole genome shotgun (WGS) entry which is preliminary data.</text>
</comment>